<feature type="binding site" evidence="9">
    <location>
        <position position="133"/>
    </location>
    <ligand>
        <name>Zn(2+)</name>
        <dbReference type="ChEBI" id="CHEBI:29105"/>
    </ligand>
</feature>
<keyword evidence="9" id="KW-0479">Metal-binding</keyword>
<name>A0A024P5L8_9BACI</name>
<dbReference type="InterPro" id="IPR043135">
    <property type="entry name" value="Fur_C"/>
</dbReference>
<dbReference type="PANTHER" id="PTHR33202">
    <property type="entry name" value="ZINC UPTAKE REGULATION PROTEIN"/>
    <property type="match status" value="1"/>
</dbReference>
<evidence type="ECO:0000256" key="3">
    <source>
        <dbReference type="ARBA" id="ARBA00022490"/>
    </source>
</evidence>
<reference evidence="12" key="1">
    <citation type="submission" date="2014-03" db="EMBL/GenBank/DDBJ databases">
        <authorList>
            <person name="Urmite Genomes U."/>
        </authorList>
    </citation>
    <scope>NUCLEOTIDE SEQUENCE [LARGE SCALE GENOMIC DNA]</scope>
    <source>
        <strain evidence="12">HD-03</strain>
    </source>
</reference>
<dbReference type="GO" id="GO:0000976">
    <property type="term" value="F:transcription cis-regulatory region binding"/>
    <property type="evidence" value="ECO:0007669"/>
    <property type="project" value="TreeGrafter"/>
</dbReference>
<sequence>MMNVETALQKLKEKGYKRTKQRERILEIFVKQDQYIAAKEILKEIQNDFPGVSYDTIYRNLYMLTDVELLESTELGGEKHFRLCCETQGHHHHFICTDCGKTKSIEFCPMNSIEENLNGYNVENHKFEIYGKCPRCI</sequence>
<dbReference type="InterPro" id="IPR036390">
    <property type="entry name" value="WH_DNA-bd_sf"/>
</dbReference>
<dbReference type="SUPFAM" id="SSF46785">
    <property type="entry name" value="Winged helix' DNA-binding domain"/>
    <property type="match status" value="1"/>
</dbReference>
<protein>
    <submittedName>
        <fullName evidence="11">Zinc-specific metallo-regulatory protein</fullName>
    </submittedName>
</protein>
<evidence type="ECO:0000256" key="2">
    <source>
        <dbReference type="ARBA" id="ARBA00007957"/>
    </source>
</evidence>
<keyword evidence="4" id="KW-0678">Repressor</keyword>
<evidence type="ECO:0000256" key="10">
    <source>
        <dbReference type="PIRSR" id="PIRSR602481-2"/>
    </source>
</evidence>
<dbReference type="GO" id="GO:0045892">
    <property type="term" value="P:negative regulation of DNA-templated transcription"/>
    <property type="evidence" value="ECO:0007669"/>
    <property type="project" value="TreeGrafter"/>
</dbReference>
<dbReference type="GO" id="GO:0005737">
    <property type="term" value="C:cytoplasm"/>
    <property type="evidence" value="ECO:0007669"/>
    <property type="project" value="UniProtKB-SubCell"/>
</dbReference>
<keyword evidence="7" id="KW-0238">DNA-binding</keyword>
<keyword evidence="3" id="KW-0963">Cytoplasm</keyword>
<accession>A0A024P5L8</accession>
<comment type="subcellular location">
    <subcellularLocation>
        <location evidence="1">Cytoplasm</location>
    </subcellularLocation>
</comment>
<dbReference type="EMBL" id="CCDI010000002">
    <property type="protein sequence ID" value="CDQ24068.1"/>
    <property type="molecule type" value="Genomic_DNA"/>
</dbReference>
<feature type="binding site" evidence="10">
    <location>
        <position position="125"/>
    </location>
    <ligand>
        <name>Fe cation</name>
        <dbReference type="ChEBI" id="CHEBI:24875"/>
    </ligand>
</feature>
<organism evidence="11 12">
    <name type="scientific">Halobacillus karajensis</name>
    <dbReference type="NCBI Taxonomy" id="195088"/>
    <lineage>
        <taxon>Bacteria</taxon>
        <taxon>Bacillati</taxon>
        <taxon>Bacillota</taxon>
        <taxon>Bacilli</taxon>
        <taxon>Bacillales</taxon>
        <taxon>Bacillaceae</taxon>
        <taxon>Halobacillus</taxon>
    </lineage>
</organism>
<comment type="caution">
    <text evidence="11">The sequence shown here is derived from an EMBL/GenBank/DDBJ whole genome shotgun (WGS) entry which is preliminary data.</text>
</comment>
<evidence type="ECO:0000256" key="7">
    <source>
        <dbReference type="ARBA" id="ARBA00023125"/>
    </source>
</evidence>
<dbReference type="GO" id="GO:0003700">
    <property type="term" value="F:DNA-binding transcription factor activity"/>
    <property type="evidence" value="ECO:0007669"/>
    <property type="project" value="InterPro"/>
</dbReference>
<dbReference type="AlphaFoldDB" id="A0A024P5L8"/>
<reference evidence="11 12" key="2">
    <citation type="submission" date="2014-05" db="EMBL/GenBank/DDBJ databases">
        <title>Draft genome sequence of Halobacillus karajensis HK-03.</title>
        <authorList>
            <person name="Khelaifia S."/>
            <person name="Croce O."/>
            <person name="Lagier J.C."/>
            <person name="Raoult D."/>
        </authorList>
    </citation>
    <scope>NUCLEOTIDE SEQUENCE [LARGE SCALE GENOMIC DNA]</scope>
    <source>
        <strain evidence="11 12">HD-03</strain>
    </source>
</reference>
<keyword evidence="8" id="KW-0804">Transcription</keyword>
<dbReference type="InterPro" id="IPR002481">
    <property type="entry name" value="FUR"/>
</dbReference>
<dbReference type="Gene3D" id="1.10.10.10">
    <property type="entry name" value="Winged helix-like DNA-binding domain superfamily/Winged helix DNA-binding domain"/>
    <property type="match status" value="1"/>
</dbReference>
<comment type="similarity">
    <text evidence="2">Belongs to the Fur family.</text>
</comment>
<comment type="cofactor">
    <cofactor evidence="10">
        <name>Mn(2+)</name>
        <dbReference type="ChEBI" id="CHEBI:29035"/>
    </cofactor>
    <cofactor evidence="10">
        <name>Fe(2+)</name>
        <dbReference type="ChEBI" id="CHEBI:29033"/>
    </cofactor>
    <text evidence="10">Binds 1 Mn(2+) or Fe(2+) ion per subunit.</text>
</comment>
<evidence type="ECO:0000256" key="4">
    <source>
        <dbReference type="ARBA" id="ARBA00022491"/>
    </source>
</evidence>
<comment type="cofactor">
    <cofactor evidence="9">
        <name>Zn(2+)</name>
        <dbReference type="ChEBI" id="CHEBI:29105"/>
    </cofactor>
    <text evidence="9">Binds 1 zinc ion per subunit.</text>
</comment>
<dbReference type="PANTHER" id="PTHR33202:SF1">
    <property type="entry name" value="FERRIC UPTAKE REGULATION PROTEIN"/>
    <property type="match status" value="1"/>
</dbReference>
<dbReference type="GO" id="GO:0008270">
    <property type="term" value="F:zinc ion binding"/>
    <property type="evidence" value="ECO:0007669"/>
    <property type="project" value="TreeGrafter"/>
</dbReference>
<feature type="binding site" evidence="9">
    <location>
        <position position="136"/>
    </location>
    <ligand>
        <name>Zn(2+)</name>
        <dbReference type="ChEBI" id="CHEBI:29105"/>
    </ligand>
</feature>
<evidence type="ECO:0000256" key="9">
    <source>
        <dbReference type="PIRSR" id="PIRSR602481-1"/>
    </source>
</evidence>
<dbReference type="Proteomes" id="UP000028868">
    <property type="component" value="Unassembled WGS sequence"/>
</dbReference>
<dbReference type="InterPro" id="IPR036388">
    <property type="entry name" value="WH-like_DNA-bd_sf"/>
</dbReference>
<feature type="binding site" evidence="10">
    <location>
        <position position="90"/>
    </location>
    <ligand>
        <name>Fe cation</name>
        <dbReference type="ChEBI" id="CHEBI:24875"/>
    </ligand>
</feature>
<keyword evidence="6" id="KW-0805">Transcription regulation</keyword>
<keyword evidence="10" id="KW-0408">Iron</keyword>
<evidence type="ECO:0000256" key="8">
    <source>
        <dbReference type="ARBA" id="ARBA00023163"/>
    </source>
</evidence>
<evidence type="ECO:0000313" key="12">
    <source>
        <dbReference type="Proteomes" id="UP000028868"/>
    </source>
</evidence>
<keyword evidence="5 9" id="KW-0862">Zinc</keyword>
<feature type="binding site" evidence="9">
    <location>
        <position position="96"/>
    </location>
    <ligand>
        <name>Zn(2+)</name>
        <dbReference type="ChEBI" id="CHEBI:29105"/>
    </ligand>
</feature>
<dbReference type="CDD" id="cd07153">
    <property type="entry name" value="Fur_like"/>
    <property type="match status" value="1"/>
</dbReference>
<dbReference type="GO" id="GO:1900376">
    <property type="term" value="P:regulation of secondary metabolite biosynthetic process"/>
    <property type="evidence" value="ECO:0007669"/>
    <property type="project" value="TreeGrafter"/>
</dbReference>
<gene>
    <name evidence="11" type="primary">zur</name>
    <name evidence="11" type="ORF">BN983_02333</name>
</gene>
<evidence type="ECO:0000256" key="1">
    <source>
        <dbReference type="ARBA" id="ARBA00004496"/>
    </source>
</evidence>
<dbReference type="Pfam" id="PF01475">
    <property type="entry name" value="FUR"/>
    <property type="match status" value="1"/>
</dbReference>
<proteinExistence type="inferred from homology"/>
<evidence type="ECO:0000256" key="5">
    <source>
        <dbReference type="ARBA" id="ARBA00022833"/>
    </source>
</evidence>
<feature type="binding site" evidence="9">
    <location>
        <position position="99"/>
    </location>
    <ligand>
        <name>Zn(2+)</name>
        <dbReference type="ChEBI" id="CHEBI:29105"/>
    </ligand>
</feature>
<evidence type="ECO:0000313" key="11">
    <source>
        <dbReference type="EMBL" id="CDQ24068.1"/>
    </source>
</evidence>
<dbReference type="Gene3D" id="3.30.1490.190">
    <property type="match status" value="1"/>
</dbReference>
<keyword evidence="12" id="KW-1185">Reference proteome</keyword>
<evidence type="ECO:0000256" key="6">
    <source>
        <dbReference type="ARBA" id="ARBA00023015"/>
    </source>
</evidence>